<reference evidence="1 2" key="1">
    <citation type="submission" date="2020-06" db="EMBL/GenBank/DDBJ databases">
        <authorList>
            <person name="Cao W.R."/>
        </authorList>
    </citation>
    <scope>NUCLEOTIDE SEQUENCE [LARGE SCALE GENOMIC DNA]</scope>
    <source>
        <strain evidence="1 2">B1Z28</strain>
    </source>
</reference>
<sequence length="257" mass="27989">MDQNAIARWVSAHPSVATWLRERVDLPILTGWFPYGRWSATPAGVNDEMIVGSGIGVRLGADELIHDLNQALIAVRAKVSTSRKAIRIAGLSGVGKTRFVQALFEDDVGENSLPATQAIYCDAGQATDPPPLQMLEVLLQRGESAFVVVDNCPPDLHGDLAKKLAASTAAVKLITIEYDLRDDRLNETEVIRMEAEGEEIVGKLIHRRYPKMRRGDAQRIASMSDGNARLALALAGAVQETSSLSTLADVELFDRLF</sequence>
<organism evidence="1 2">
    <name type="scientific">Ruegeria haliotis</name>
    <dbReference type="NCBI Taxonomy" id="2747601"/>
    <lineage>
        <taxon>Bacteria</taxon>
        <taxon>Pseudomonadati</taxon>
        <taxon>Pseudomonadota</taxon>
        <taxon>Alphaproteobacteria</taxon>
        <taxon>Rhodobacterales</taxon>
        <taxon>Roseobacteraceae</taxon>
        <taxon>Ruegeria</taxon>
    </lineage>
</organism>
<gene>
    <name evidence="1" type="ORF">HW561_21335</name>
</gene>
<evidence type="ECO:0000313" key="2">
    <source>
        <dbReference type="Proteomes" id="UP000630805"/>
    </source>
</evidence>
<name>A0ABX2PVW2_9RHOB</name>
<accession>A0ABX2PVW2</accession>
<dbReference type="EMBL" id="JABXWT010000023">
    <property type="protein sequence ID" value="NVO58333.1"/>
    <property type="molecule type" value="Genomic_DNA"/>
</dbReference>
<dbReference type="InterPro" id="IPR027417">
    <property type="entry name" value="P-loop_NTPase"/>
</dbReference>
<protein>
    <submittedName>
        <fullName evidence="1">Uncharacterized protein</fullName>
    </submittedName>
</protein>
<dbReference type="Proteomes" id="UP000630805">
    <property type="component" value="Unassembled WGS sequence"/>
</dbReference>
<evidence type="ECO:0000313" key="1">
    <source>
        <dbReference type="EMBL" id="NVO58333.1"/>
    </source>
</evidence>
<dbReference type="SUPFAM" id="SSF52540">
    <property type="entry name" value="P-loop containing nucleoside triphosphate hydrolases"/>
    <property type="match status" value="1"/>
</dbReference>
<proteinExistence type="predicted"/>
<comment type="caution">
    <text evidence="1">The sequence shown here is derived from an EMBL/GenBank/DDBJ whole genome shotgun (WGS) entry which is preliminary data.</text>
</comment>
<dbReference type="RefSeq" id="WP_176867376.1">
    <property type="nucleotide sequence ID" value="NZ_JABXWT010000023.1"/>
</dbReference>
<keyword evidence="2" id="KW-1185">Reference proteome</keyword>